<dbReference type="Proteomes" id="UP000015241">
    <property type="component" value="Unassembled WGS sequence"/>
</dbReference>
<keyword evidence="1" id="KW-0175">Coiled coil</keyword>
<feature type="coiled-coil region" evidence="1">
    <location>
        <begin position="17"/>
        <end position="124"/>
    </location>
</feature>
<proteinExistence type="predicted"/>
<gene>
    <name evidence="3" type="ORF">FOMPIDRAFT_1048030</name>
</gene>
<sequence>MPEDQGNPDAALSNEVVRALGQELRRLREEHAVVEERNNVLEAENTRLQRDLDDTRRALQAKARVKEEEPRVLPSGNDYDELKRALDESVQQREAEQAEHARVVEELRNKLARGKEKRAVLRAALSGTQEVDVKALLRCDELDVLDLSDLRGFKVGLGLAWVRIGKALNEPHYQECIWKCFNDDSLWTASKDFCVFLLPSHHYDTGDGSFKHNSHELLPRLGDTRDIFHKDSSHQWLYCGDFKCEWSYSVSLEDLDRFTRVAPDTLTRIKRTIVDRACSGGGPASRTAALKMLEDGLMTVGCYGLVKTGYKYQVDLAMEAYTRDSMKTRSQTRKRPSDDENNNWQKRHKRWSS</sequence>
<evidence type="ECO:0000256" key="1">
    <source>
        <dbReference type="SAM" id="Coils"/>
    </source>
</evidence>
<dbReference type="EMBL" id="KE504136">
    <property type="protein sequence ID" value="EPT02343.1"/>
    <property type="molecule type" value="Genomic_DNA"/>
</dbReference>
<accession>S8ECK5</accession>
<protein>
    <submittedName>
        <fullName evidence="3">Uncharacterized protein</fullName>
    </submittedName>
</protein>
<evidence type="ECO:0000313" key="4">
    <source>
        <dbReference type="Proteomes" id="UP000015241"/>
    </source>
</evidence>
<name>S8ECK5_FOMSC</name>
<dbReference type="OrthoDB" id="10531168at2759"/>
<reference evidence="3 4" key="1">
    <citation type="journal article" date="2012" name="Science">
        <title>The Paleozoic origin of enzymatic lignin decomposition reconstructed from 31 fungal genomes.</title>
        <authorList>
            <person name="Floudas D."/>
            <person name="Binder M."/>
            <person name="Riley R."/>
            <person name="Barry K."/>
            <person name="Blanchette R.A."/>
            <person name="Henrissat B."/>
            <person name="Martinez A.T."/>
            <person name="Otillar R."/>
            <person name="Spatafora J.W."/>
            <person name="Yadav J.S."/>
            <person name="Aerts A."/>
            <person name="Benoit I."/>
            <person name="Boyd A."/>
            <person name="Carlson A."/>
            <person name="Copeland A."/>
            <person name="Coutinho P.M."/>
            <person name="de Vries R.P."/>
            <person name="Ferreira P."/>
            <person name="Findley K."/>
            <person name="Foster B."/>
            <person name="Gaskell J."/>
            <person name="Glotzer D."/>
            <person name="Gorecki P."/>
            <person name="Heitman J."/>
            <person name="Hesse C."/>
            <person name="Hori C."/>
            <person name="Igarashi K."/>
            <person name="Jurgens J.A."/>
            <person name="Kallen N."/>
            <person name="Kersten P."/>
            <person name="Kohler A."/>
            <person name="Kuees U."/>
            <person name="Kumar T.K.A."/>
            <person name="Kuo A."/>
            <person name="LaButti K."/>
            <person name="Larrondo L.F."/>
            <person name="Lindquist E."/>
            <person name="Ling A."/>
            <person name="Lombard V."/>
            <person name="Lucas S."/>
            <person name="Lundell T."/>
            <person name="Martin R."/>
            <person name="McLaughlin D.J."/>
            <person name="Morgenstern I."/>
            <person name="Morin E."/>
            <person name="Murat C."/>
            <person name="Nagy L.G."/>
            <person name="Nolan M."/>
            <person name="Ohm R.A."/>
            <person name="Patyshakuliyeva A."/>
            <person name="Rokas A."/>
            <person name="Ruiz-Duenas F.J."/>
            <person name="Sabat G."/>
            <person name="Salamov A."/>
            <person name="Samejima M."/>
            <person name="Schmutz J."/>
            <person name="Slot J.C."/>
            <person name="St John F."/>
            <person name="Stenlid J."/>
            <person name="Sun H."/>
            <person name="Sun S."/>
            <person name="Syed K."/>
            <person name="Tsang A."/>
            <person name="Wiebenga A."/>
            <person name="Young D."/>
            <person name="Pisabarro A."/>
            <person name="Eastwood D.C."/>
            <person name="Martin F."/>
            <person name="Cullen D."/>
            <person name="Grigoriev I.V."/>
            <person name="Hibbett D.S."/>
        </authorList>
    </citation>
    <scope>NUCLEOTIDE SEQUENCE</scope>
    <source>
        <strain evidence="4">FP-58527</strain>
    </source>
</reference>
<dbReference type="HOGENOM" id="CLU_785350_0_0_1"/>
<organism evidence="3 4">
    <name type="scientific">Fomitopsis schrenkii</name>
    <name type="common">Brown rot fungus</name>
    <dbReference type="NCBI Taxonomy" id="2126942"/>
    <lineage>
        <taxon>Eukaryota</taxon>
        <taxon>Fungi</taxon>
        <taxon>Dikarya</taxon>
        <taxon>Basidiomycota</taxon>
        <taxon>Agaricomycotina</taxon>
        <taxon>Agaricomycetes</taxon>
        <taxon>Polyporales</taxon>
        <taxon>Fomitopsis</taxon>
    </lineage>
</organism>
<keyword evidence="4" id="KW-1185">Reference proteome</keyword>
<feature type="region of interest" description="Disordered" evidence="2">
    <location>
        <begin position="325"/>
        <end position="353"/>
    </location>
</feature>
<dbReference type="InParanoid" id="S8ECK5"/>
<evidence type="ECO:0000313" key="3">
    <source>
        <dbReference type="EMBL" id="EPT02343.1"/>
    </source>
</evidence>
<dbReference type="AlphaFoldDB" id="S8ECK5"/>
<evidence type="ECO:0000256" key="2">
    <source>
        <dbReference type="SAM" id="MobiDB-lite"/>
    </source>
</evidence>